<gene>
    <name evidence="6" type="ORF">BIW11_01895</name>
</gene>
<feature type="domain" description="SH3" evidence="5">
    <location>
        <begin position="109"/>
        <end position="170"/>
    </location>
</feature>
<evidence type="ECO:0000313" key="6">
    <source>
        <dbReference type="EMBL" id="OQR69167.1"/>
    </source>
</evidence>
<name>A0A1V9X6M9_9ACAR</name>
<dbReference type="OrthoDB" id="5983572at2759"/>
<evidence type="ECO:0000259" key="5">
    <source>
        <dbReference type="PROSITE" id="PS50002"/>
    </source>
</evidence>
<keyword evidence="7" id="KW-1185">Reference proteome</keyword>
<evidence type="ECO:0000256" key="1">
    <source>
        <dbReference type="ARBA" id="ARBA00022443"/>
    </source>
</evidence>
<dbReference type="PRINTS" id="PR01887">
    <property type="entry name" value="SPECTRNALPHA"/>
</dbReference>
<dbReference type="PANTHER" id="PTHR46037">
    <property type="entry name" value="PROTEIN ENHANCER OF SEVENLESS 2B"/>
    <property type="match status" value="1"/>
</dbReference>
<accession>A0A1V9X6M9</accession>
<evidence type="ECO:0000256" key="3">
    <source>
        <dbReference type="PROSITE-ProRule" id="PRU00192"/>
    </source>
</evidence>
<sequence>MGTCFSKSRSGGKTKPDDIAMNPEVGMGNSHSIVSGPGPIQTCPQVGPIGMVGVGVSVPVGSVVVATGQEPRQHMGIHSGHPALDGALGGGMPNDASEGGHGSPGIMSAAPKVFVALYDYDARTDEDLSFKKGEHLEILNDTQGDWWFARSKSTKHEGYIPSNYVAKLKSIEAEP</sequence>
<dbReference type="Pfam" id="PF00018">
    <property type="entry name" value="SH3_1"/>
    <property type="match status" value="1"/>
</dbReference>
<evidence type="ECO:0000256" key="4">
    <source>
        <dbReference type="SAM" id="MobiDB-lite"/>
    </source>
</evidence>
<protein>
    <submittedName>
        <fullName evidence="6">Tyrosine-protein kinase Src42A isoform 1</fullName>
    </submittedName>
</protein>
<dbReference type="PROSITE" id="PS50002">
    <property type="entry name" value="SH3"/>
    <property type="match status" value="1"/>
</dbReference>
<dbReference type="Gene3D" id="2.30.30.40">
    <property type="entry name" value="SH3 Domains"/>
    <property type="match status" value="1"/>
</dbReference>
<keyword evidence="6" id="KW-0418">Kinase</keyword>
<feature type="region of interest" description="Disordered" evidence="4">
    <location>
        <begin position="1"/>
        <end position="23"/>
    </location>
</feature>
<keyword evidence="6" id="KW-0808">Transferase</keyword>
<dbReference type="InterPro" id="IPR043539">
    <property type="entry name" value="Grb2-like"/>
</dbReference>
<keyword evidence="1 3" id="KW-0728">SH3 domain</keyword>
<organism evidence="6 7">
    <name type="scientific">Tropilaelaps mercedesae</name>
    <dbReference type="NCBI Taxonomy" id="418985"/>
    <lineage>
        <taxon>Eukaryota</taxon>
        <taxon>Metazoa</taxon>
        <taxon>Ecdysozoa</taxon>
        <taxon>Arthropoda</taxon>
        <taxon>Chelicerata</taxon>
        <taxon>Arachnida</taxon>
        <taxon>Acari</taxon>
        <taxon>Parasitiformes</taxon>
        <taxon>Mesostigmata</taxon>
        <taxon>Gamasina</taxon>
        <taxon>Dermanyssoidea</taxon>
        <taxon>Laelapidae</taxon>
        <taxon>Tropilaelaps</taxon>
    </lineage>
</organism>
<dbReference type="FunFam" id="2.30.30.40:FF:000208">
    <property type="entry name" value="Tyrosine-protein kinase"/>
    <property type="match status" value="1"/>
</dbReference>
<dbReference type="EMBL" id="MNPL01021952">
    <property type="protein sequence ID" value="OQR69167.1"/>
    <property type="molecule type" value="Genomic_DNA"/>
</dbReference>
<dbReference type="STRING" id="418985.A0A1V9X6M9"/>
<dbReference type="SUPFAM" id="SSF50044">
    <property type="entry name" value="SH3-domain"/>
    <property type="match status" value="1"/>
</dbReference>
<proteinExistence type="predicted"/>
<dbReference type="CDD" id="cd11845">
    <property type="entry name" value="SH3_Src_like"/>
    <property type="match status" value="1"/>
</dbReference>
<keyword evidence="2" id="KW-0727">SH2 domain</keyword>
<comment type="caution">
    <text evidence="6">The sequence shown here is derived from an EMBL/GenBank/DDBJ whole genome shotgun (WGS) entry which is preliminary data.</text>
</comment>
<dbReference type="GO" id="GO:0016301">
    <property type="term" value="F:kinase activity"/>
    <property type="evidence" value="ECO:0007669"/>
    <property type="project" value="UniProtKB-KW"/>
</dbReference>
<dbReference type="InParanoid" id="A0A1V9X6M9"/>
<dbReference type="InterPro" id="IPR036028">
    <property type="entry name" value="SH3-like_dom_sf"/>
</dbReference>
<evidence type="ECO:0000256" key="2">
    <source>
        <dbReference type="ARBA" id="ARBA00022999"/>
    </source>
</evidence>
<dbReference type="AlphaFoldDB" id="A0A1V9X6M9"/>
<reference evidence="6 7" key="1">
    <citation type="journal article" date="2017" name="Gigascience">
        <title>Draft genome of the honey bee ectoparasitic mite, Tropilaelaps mercedesae, is shaped by the parasitic life history.</title>
        <authorList>
            <person name="Dong X."/>
            <person name="Armstrong S.D."/>
            <person name="Xia D."/>
            <person name="Makepeace B.L."/>
            <person name="Darby A.C."/>
            <person name="Kadowaki T."/>
        </authorList>
    </citation>
    <scope>NUCLEOTIDE SEQUENCE [LARGE SCALE GENOMIC DNA]</scope>
    <source>
        <strain evidence="6">Wuxi-XJTLU</strain>
    </source>
</reference>
<dbReference type="InterPro" id="IPR001452">
    <property type="entry name" value="SH3_domain"/>
</dbReference>
<dbReference type="Proteomes" id="UP000192247">
    <property type="component" value="Unassembled WGS sequence"/>
</dbReference>
<feature type="compositionally biased region" description="Polar residues" evidence="4">
    <location>
        <begin position="1"/>
        <end position="11"/>
    </location>
</feature>
<dbReference type="SMART" id="SM00326">
    <property type="entry name" value="SH3"/>
    <property type="match status" value="1"/>
</dbReference>
<evidence type="ECO:0000313" key="7">
    <source>
        <dbReference type="Proteomes" id="UP000192247"/>
    </source>
</evidence>
<dbReference type="PRINTS" id="PR00452">
    <property type="entry name" value="SH3DOMAIN"/>
</dbReference>